<dbReference type="PANTHER" id="PTHR34203">
    <property type="entry name" value="METHYLTRANSFERASE, FKBM FAMILY PROTEIN"/>
    <property type="match status" value="1"/>
</dbReference>
<dbReference type="PANTHER" id="PTHR34203:SF15">
    <property type="entry name" value="SLL1173 PROTEIN"/>
    <property type="match status" value="1"/>
</dbReference>
<gene>
    <name evidence="2" type="ORF">CH341_18710</name>
</gene>
<keyword evidence="2" id="KW-0808">Transferase</keyword>
<protein>
    <submittedName>
        <fullName evidence="2">FkbM family methyltransferase</fullName>
    </submittedName>
</protein>
<dbReference type="NCBIfam" id="TIGR01444">
    <property type="entry name" value="fkbM_fam"/>
    <property type="match status" value="1"/>
</dbReference>
<accession>A0A327L4H7</accession>
<comment type="caution">
    <text evidence="2">The sequence shown here is derived from an EMBL/GenBank/DDBJ whole genome shotgun (WGS) entry which is preliminary data.</text>
</comment>
<dbReference type="EMBL" id="NPEX01000141">
    <property type="protein sequence ID" value="RAI42588.1"/>
    <property type="molecule type" value="Genomic_DNA"/>
</dbReference>
<evidence type="ECO:0000313" key="3">
    <source>
        <dbReference type="Proteomes" id="UP000249130"/>
    </source>
</evidence>
<evidence type="ECO:0000313" key="2">
    <source>
        <dbReference type="EMBL" id="RAI42588.1"/>
    </source>
</evidence>
<dbReference type="GO" id="GO:0008168">
    <property type="term" value="F:methyltransferase activity"/>
    <property type="evidence" value="ECO:0007669"/>
    <property type="project" value="UniProtKB-KW"/>
</dbReference>
<feature type="domain" description="Methyltransferase FkbM" evidence="1">
    <location>
        <begin position="74"/>
        <end position="240"/>
    </location>
</feature>
<organism evidence="2 3">
    <name type="scientific">Rhodoplanes roseus</name>
    <dbReference type="NCBI Taxonomy" id="29409"/>
    <lineage>
        <taxon>Bacteria</taxon>
        <taxon>Pseudomonadati</taxon>
        <taxon>Pseudomonadota</taxon>
        <taxon>Alphaproteobacteria</taxon>
        <taxon>Hyphomicrobiales</taxon>
        <taxon>Nitrobacteraceae</taxon>
        <taxon>Rhodoplanes</taxon>
    </lineage>
</organism>
<dbReference type="GO" id="GO:0032259">
    <property type="term" value="P:methylation"/>
    <property type="evidence" value="ECO:0007669"/>
    <property type="project" value="UniProtKB-KW"/>
</dbReference>
<dbReference type="RefSeq" id="WP_111420527.1">
    <property type="nucleotide sequence ID" value="NZ_NPEX01000141.1"/>
</dbReference>
<dbReference type="OrthoDB" id="9814604at2"/>
<proteinExistence type="predicted"/>
<dbReference type="InterPro" id="IPR029063">
    <property type="entry name" value="SAM-dependent_MTases_sf"/>
</dbReference>
<keyword evidence="3" id="KW-1185">Reference proteome</keyword>
<keyword evidence="2" id="KW-0489">Methyltransferase</keyword>
<evidence type="ECO:0000259" key="1">
    <source>
        <dbReference type="Pfam" id="PF05050"/>
    </source>
</evidence>
<sequence>MTSAARPTAFVMVSTAHGTMLVNRHDYRLVKGGGVGVGFQLLQRSVYDPDEVDIAVKLLQLRRQYFGDGVVAIDCGANIGVHTIEWAKAMHGWGEVLAFEAQERIFYALAGNITMNNCFNARAVWAAVGAQDGTIRVPLPNYLVPSSFGSLEIRKRETTEFIGQEIDYADGHGVETRLLALDGLSPERLDFLKIDVEGMELEVLKGADETLRRCRPQVIVEAIKSDEAALRDRLGALGYQVFPMGGNLLALHEADPGLTQIRVT</sequence>
<dbReference type="Pfam" id="PF05050">
    <property type="entry name" value="Methyltransf_21"/>
    <property type="match status" value="1"/>
</dbReference>
<dbReference type="Gene3D" id="3.40.50.150">
    <property type="entry name" value="Vaccinia Virus protein VP39"/>
    <property type="match status" value="1"/>
</dbReference>
<dbReference type="SUPFAM" id="SSF53335">
    <property type="entry name" value="S-adenosyl-L-methionine-dependent methyltransferases"/>
    <property type="match status" value="1"/>
</dbReference>
<dbReference type="AlphaFoldDB" id="A0A327L4H7"/>
<dbReference type="InterPro" id="IPR052514">
    <property type="entry name" value="SAM-dependent_MTase"/>
</dbReference>
<dbReference type="InterPro" id="IPR006342">
    <property type="entry name" value="FkbM_mtfrase"/>
</dbReference>
<reference evidence="2 3" key="1">
    <citation type="submission" date="2017-07" db="EMBL/GenBank/DDBJ databases">
        <title>Draft Genome Sequences of Select Purple Nonsulfur Bacteria.</title>
        <authorList>
            <person name="Lasarre B."/>
            <person name="Mckinlay J.B."/>
        </authorList>
    </citation>
    <scope>NUCLEOTIDE SEQUENCE [LARGE SCALE GENOMIC DNA]</scope>
    <source>
        <strain evidence="2 3">DSM 5909</strain>
    </source>
</reference>
<name>A0A327L4H7_9BRAD</name>
<dbReference type="Proteomes" id="UP000249130">
    <property type="component" value="Unassembled WGS sequence"/>
</dbReference>